<dbReference type="OrthoDB" id="2735536at2759"/>
<keyword evidence="1" id="KW-0560">Oxidoreductase</keyword>
<dbReference type="InterPro" id="IPR001509">
    <property type="entry name" value="Epimerase_deHydtase"/>
</dbReference>
<proteinExistence type="inferred from homology"/>
<keyword evidence="5" id="KW-1185">Reference proteome</keyword>
<dbReference type="Pfam" id="PF01370">
    <property type="entry name" value="Epimerase"/>
    <property type="match status" value="1"/>
</dbReference>
<dbReference type="SUPFAM" id="SSF51735">
    <property type="entry name" value="NAD(P)-binding Rossmann-fold domains"/>
    <property type="match status" value="1"/>
</dbReference>
<name>A0A317SRR0_9PEZI</name>
<comment type="caution">
    <text evidence="4">The sequence shown here is derived from an EMBL/GenBank/DDBJ whole genome shotgun (WGS) entry which is preliminary data.</text>
</comment>
<evidence type="ECO:0000313" key="5">
    <source>
        <dbReference type="Proteomes" id="UP000246991"/>
    </source>
</evidence>
<dbReference type="GO" id="GO:0016616">
    <property type="term" value="F:oxidoreductase activity, acting on the CH-OH group of donors, NAD or NADP as acceptor"/>
    <property type="evidence" value="ECO:0007669"/>
    <property type="project" value="TreeGrafter"/>
</dbReference>
<evidence type="ECO:0000313" key="4">
    <source>
        <dbReference type="EMBL" id="PWW76277.1"/>
    </source>
</evidence>
<dbReference type="PANTHER" id="PTHR10366">
    <property type="entry name" value="NAD DEPENDENT EPIMERASE/DEHYDRATASE"/>
    <property type="match status" value="1"/>
</dbReference>
<organism evidence="4 5">
    <name type="scientific">Tuber magnatum</name>
    <name type="common">white Piedmont truffle</name>
    <dbReference type="NCBI Taxonomy" id="42249"/>
    <lineage>
        <taxon>Eukaryota</taxon>
        <taxon>Fungi</taxon>
        <taxon>Dikarya</taxon>
        <taxon>Ascomycota</taxon>
        <taxon>Pezizomycotina</taxon>
        <taxon>Pezizomycetes</taxon>
        <taxon>Pezizales</taxon>
        <taxon>Tuberaceae</taxon>
        <taxon>Tuber</taxon>
    </lineage>
</organism>
<dbReference type="EMBL" id="PYWC01000035">
    <property type="protein sequence ID" value="PWW76277.1"/>
    <property type="molecule type" value="Genomic_DNA"/>
</dbReference>
<evidence type="ECO:0000259" key="3">
    <source>
        <dbReference type="Pfam" id="PF01370"/>
    </source>
</evidence>
<dbReference type="PANTHER" id="PTHR10366:SF564">
    <property type="entry name" value="STEROL-4-ALPHA-CARBOXYLATE 3-DEHYDROGENASE, DECARBOXYLATING"/>
    <property type="match status" value="1"/>
</dbReference>
<sequence length="293" mass="31841">MSTDQDLPLVVLTGASGFLGSQTLDYLLKQNYRVLAPVRSLSRLSYQKARYANTHYAARIQYVEVPDQSVPSSFGNILTGAEAIIHNATVDPLAPAVAGEVPEKLITPVVDMASAIFLAALEVPSIKRFVYVGSSVSVVNGEILDGKKFTEEDWSEVSVEDAVRAGGGWLAYSVAKTLAEKKIWELTEERKPGFEVVVLNPPEIIGKSLHEVKEAKSISGLGAVGLKNLIDGKEATGISPASYGNFMAVGEALNLRELIYFPSDYNAALLWACTFTVYPYKSWSHMTEQYSNA</sequence>
<dbReference type="Gene3D" id="3.40.50.720">
    <property type="entry name" value="NAD(P)-binding Rossmann-like Domain"/>
    <property type="match status" value="1"/>
</dbReference>
<dbReference type="Proteomes" id="UP000246991">
    <property type="component" value="Unassembled WGS sequence"/>
</dbReference>
<dbReference type="AlphaFoldDB" id="A0A317SRR0"/>
<dbReference type="STRING" id="42249.A0A317SRR0"/>
<evidence type="ECO:0000256" key="2">
    <source>
        <dbReference type="ARBA" id="ARBA00023445"/>
    </source>
</evidence>
<evidence type="ECO:0000256" key="1">
    <source>
        <dbReference type="ARBA" id="ARBA00023002"/>
    </source>
</evidence>
<dbReference type="InterPro" id="IPR050425">
    <property type="entry name" value="NAD(P)_dehydrat-like"/>
</dbReference>
<reference evidence="4 5" key="1">
    <citation type="submission" date="2018-03" db="EMBL/GenBank/DDBJ databases">
        <title>Genomes of Pezizomycetes fungi and the evolution of truffles.</title>
        <authorList>
            <person name="Murat C."/>
            <person name="Payen T."/>
            <person name="Noel B."/>
            <person name="Kuo A."/>
            <person name="Martin F.M."/>
        </authorList>
    </citation>
    <scope>NUCLEOTIDE SEQUENCE [LARGE SCALE GENOMIC DNA]</scope>
    <source>
        <strain evidence="4">091103-1</strain>
    </source>
</reference>
<protein>
    <submittedName>
        <fullName evidence="4">NAD(P)-binding protein</fullName>
    </submittedName>
</protein>
<accession>A0A317SRR0</accession>
<gene>
    <name evidence="4" type="ORF">C7212DRAFT_364102</name>
</gene>
<feature type="domain" description="NAD-dependent epimerase/dehydratase" evidence="3">
    <location>
        <begin position="10"/>
        <end position="272"/>
    </location>
</feature>
<comment type="similarity">
    <text evidence="2">Belongs to the NAD(P)-dependent epimerase/dehydratase family. Dihydroflavonol-4-reductase subfamily.</text>
</comment>
<dbReference type="InterPro" id="IPR036291">
    <property type="entry name" value="NAD(P)-bd_dom_sf"/>
</dbReference>